<keyword evidence="3" id="KW-1185">Reference proteome</keyword>
<evidence type="ECO:0000313" key="3">
    <source>
        <dbReference type="Proteomes" id="UP000183809"/>
    </source>
</evidence>
<dbReference type="EMBL" id="MNUE01000014">
    <property type="protein sequence ID" value="OJD35875.1"/>
    <property type="molecule type" value="Genomic_DNA"/>
</dbReference>
<evidence type="ECO:0000313" key="2">
    <source>
        <dbReference type="EMBL" id="OJD35875.1"/>
    </source>
</evidence>
<feature type="region of interest" description="Disordered" evidence="1">
    <location>
        <begin position="69"/>
        <end position="98"/>
    </location>
</feature>
<evidence type="ECO:0000256" key="1">
    <source>
        <dbReference type="SAM" id="MobiDB-lite"/>
    </source>
</evidence>
<dbReference type="RefSeq" id="XP_020132135.1">
    <property type="nucleotide sequence ID" value="XM_020271097.1"/>
</dbReference>
<dbReference type="Proteomes" id="UP000183809">
    <property type="component" value="Unassembled WGS sequence"/>
</dbReference>
<protein>
    <submittedName>
        <fullName evidence="2">Zinc finger protein 407</fullName>
    </submittedName>
</protein>
<proteinExistence type="predicted"/>
<reference evidence="2 3" key="1">
    <citation type="submission" date="2016-10" db="EMBL/GenBank/DDBJ databases">
        <title>Proteomics and genomics reveal pathogen-plant mechanisms compatible with a hemibiotrophic lifestyle of Diplodia corticola.</title>
        <authorList>
            <person name="Fernandes I."/>
            <person name="De Jonge R."/>
            <person name="Van De Peer Y."/>
            <person name="Devreese B."/>
            <person name="Alves A."/>
            <person name="Esteves A.C."/>
        </authorList>
    </citation>
    <scope>NUCLEOTIDE SEQUENCE [LARGE SCALE GENOMIC DNA]</scope>
    <source>
        <strain evidence="2 3">CBS 112549</strain>
    </source>
</reference>
<comment type="caution">
    <text evidence="2">The sequence shown here is derived from an EMBL/GenBank/DDBJ whole genome shotgun (WGS) entry which is preliminary data.</text>
</comment>
<sequence length="264" mass="29401">MPCDIEDHAGHHNWPEQGDLRIWPCERACDYCTYQARDSSALRAHVRDVHQPGDFPLITILPGLNRPPVFNPSLHRTPPRPARSVSASNGTQPVLSSRDIDDVVQQAQDDAEEPPLDEAAEQKLAEDPDDYDYQDGPSSSSARGRKIHVTPKAAAAAEEANARKRKRGNQRIPGEIFPARLPRSAHKPSPYGPPRAMPDSIRANRGGLRPRNTSPDDDEDLVSWFKSNINGMFYLGHAAGLTRREIAVACQEVVNHWTFIEIEE</sequence>
<gene>
    <name evidence="2" type="ORF">BKCO1_1400023</name>
</gene>
<dbReference type="GeneID" id="31011356"/>
<organism evidence="2 3">
    <name type="scientific">Diplodia corticola</name>
    <dbReference type="NCBI Taxonomy" id="236234"/>
    <lineage>
        <taxon>Eukaryota</taxon>
        <taxon>Fungi</taxon>
        <taxon>Dikarya</taxon>
        <taxon>Ascomycota</taxon>
        <taxon>Pezizomycotina</taxon>
        <taxon>Dothideomycetes</taxon>
        <taxon>Dothideomycetes incertae sedis</taxon>
        <taxon>Botryosphaeriales</taxon>
        <taxon>Botryosphaeriaceae</taxon>
        <taxon>Diplodia</taxon>
    </lineage>
</organism>
<dbReference type="OrthoDB" id="3923211at2759"/>
<name>A0A1J9RTJ1_9PEZI</name>
<dbReference type="AlphaFoldDB" id="A0A1J9RTJ1"/>
<feature type="compositionally biased region" description="Polar residues" evidence="1">
    <location>
        <begin position="85"/>
        <end position="95"/>
    </location>
</feature>
<feature type="region of interest" description="Disordered" evidence="1">
    <location>
        <begin position="124"/>
        <end position="217"/>
    </location>
</feature>
<accession>A0A1J9RTJ1</accession>